<evidence type="ECO:0000256" key="1">
    <source>
        <dbReference type="SAM" id="MobiDB-lite"/>
    </source>
</evidence>
<feature type="compositionally biased region" description="Low complexity" evidence="1">
    <location>
        <begin position="174"/>
        <end position="187"/>
    </location>
</feature>
<feature type="region of interest" description="Disordered" evidence="1">
    <location>
        <begin position="636"/>
        <end position="724"/>
    </location>
</feature>
<feature type="compositionally biased region" description="Basic and acidic residues" evidence="1">
    <location>
        <begin position="238"/>
        <end position="269"/>
    </location>
</feature>
<evidence type="ECO:0000259" key="2">
    <source>
        <dbReference type="Pfam" id="PF09444"/>
    </source>
</evidence>
<feature type="compositionally biased region" description="Acidic residues" evidence="1">
    <location>
        <begin position="69"/>
        <end position="78"/>
    </location>
</feature>
<feature type="compositionally biased region" description="Basic and acidic residues" evidence="1">
    <location>
        <begin position="1112"/>
        <end position="1125"/>
    </location>
</feature>
<feature type="compositionally biased region" description="Acidic residues" evidence="1">
    <location>
        <begin position="852"/>
        <end position="876"/>
    </location>
</feature>
<keyword evidence="4" id="KW-1185">Reference proteome</keyword>
<dbReference type="STRING" id="425265.A8PYB5"/>
<feature type="compositionally biased region" description="Basic and acidic residues" evidence="1">
    <location>
        <begin position="768"/>
        <end position="789"/>
    </location>
</feature>
<name>A8PYB5_MALGO</name>
<dbReference type="InterPro" id="IPR018564">
    <property type="entry name" value="Repl_chkpnt_MRC1_dom"/>
</dbReference>
<dbReference type="GeneID" id="5855753"/>
<proteinExistence type="predicted"/>
<sequence length="1166" mass="128432">MAPEPIVYGRRRLEADAELSSEHSSSPSFQIVSPPFAQLGKDTGGGGDSSYDTSVASVPPPKGAIQDQLETDVESDMEEPVWPSFVARMQKKKTPSNTDALFLSDDEPQYEAASRSTTIQPNGMQGKLMPLPVSPRAEARTARMGKLRGLAQQRAAHHAQLSEQEPPEHVHMQASTSNATNSPSNRPSRPPTVLSHQRLYTENPSMPLDAGIHSDVSDDELDEEIRVPAPSKGPRGLSRKDQREMHSMSAKLRRENRTRLVRPEPKRYQLSELLSTIEHTASPTSIHAMNSSDPVESSSTPDARHALVPPQPSTSPSDAHARTKKKWEWIQRQKKGSVNDGTREDASGSDSDLEVIALGPHPPRPVPFSMSSPRDRQRDAADHALAHLAVYPRTPRRQRISTNEYRSPNAGEPHTSPVPDRQLDAMAHTFGFAANQQAGTLPAHTAATLHHSHPHQSRPFPSGLGLDELNATVLQKVYAQNAELTAKKDPHLKSDEQGTVPASLQTPAPAQAQVQSTLSPTPTPPVSPPAAALDDRSLFPSPSPSPPHLPPSPPLARPESRASVQSDDNSEKENVPPPAMRKPSSQSRTLSQHAPLTELPVSDLGDYFVPTQVPAQGSIPRTESNSSVLAQFFERGTQEPQQSGSLDIFANDRRSGPVGGMTQFFEATPAGSSMSRSQEAMPPPSRTYSGADADAFDALRRAERAAAAAPQSPDMFPSLDPSLAEHGEEVWREAQRAQKARHNEVLYLNEDGFFTQTKPTDETPSLFVHDHSGGSESDNHEDNDKDLVRKPAKSPLSQHRRRPQSAFVFGEAEESDEDEDEARGEHGGLAGIFSDEESLSNGRDGTKRGGNDDDGDDDSDADADLSSLLDDESDQDVDMKDDAVHQKYLQDRQNDDAALQAMHERATKGLFRHRRRGRNDDDRLADLLDEDADEDELRRRLQAPRFSKRKRRCIEGDGMDALAVRDDAQAFVKTYAETHTAGDDHAKYDFLDAGDVSSDEERVTAHDVRIQLLAQRAKDREQVINNEMRTRPMRDDEAIDKLDHTQHNMPIRLKSRSSELKPAAGAGATPGSDDDGDVRVLFKSGKVDEAALPRAVQEKRAQLLEEYSHEPQWHDVRGGRGQLDRRRTRQAKRPHSDPLAHRAWQATPSAPSVLKQHILRREARFP</sequence>
<feature type="compositionally biased region" description="Basic and acidic residues" evidence="1">
    <location>
        <begin position="373"/>
        <end position="385"/>
    </location>
</feature>
<feature type="region of interest" description="Disordered" evidence="1">
    <location>
        <begin position="1054"/>
        <end position="1077"/>
    </location>
</feature>
<dbReference type="EMBL" id="AAYY01000004">
    <property type="protein sequence ID" value="EDP44232.1"/>
    <property type="molecule type" value="Genomic_DNA"/>
</dbReference>
<feature type="compositionally biased region" description="Polar residues" evidence="1">
    <location>
        <begin position="272"/>
        <end position="301"/>
    </location>
</feature>
<dbReference type="OrthoDB" id="3359121at2759"/>
<reference evidence="3 4" key="1">
    <citation type="journal article" date="2007" name="Proc. Natl. Acad. Sci. U.S.A.">
        <title>Dandruff-associated Malassezia genomes reveal convergent and divergent virulence traits shared with plant and human fungal pathogens.</title>
        <authorList>
            <person name="Xu J."/>
            <person name="Saunders C.W."/>
            <person name="Hu P."/>
            <person name="Grant R.A."/>
            <person name="Boekhout T."/>
            <person name="Kuramae E.E."/>
            <person name="Kronstad J.W."/>
            <person name="Deangelis Y.M."/>
            <person name="Reeder N.L."/>
            <person name="Johnstone K.R."/>
            <person name="Leland M."/>
            <person name="Fieno A.M."/>
            <person name="Begley W.M."/>
            <person name="Sun Y."/>
            <person name="Lacey M.P."/>
            <person name="Chaudhary T."/>
            <person name="Keough T."/>
            <person name="Chu L."/>
            <person name="Sears R."/>
            <person name="Yuan B."/>
            <person name="Dawson T.L.Jr."/>
        </authorList>
    </citation>
    <scope>NUCLEOTIDE SEQUENCE [LARGE SCALE GENOMIC DNA]</scope>
    <source>
        <strain evidence="4">ATCC MYA-4612 / CBS 7966</strain>
    </source>
</reference>
<dbReference type="RefSeq" id="XP_001731446.1">
    <property type="nucleotide sequence ID" value="XM_001731394.1"/>
</dbReference>
<feature type="compositionally biased region" description="Polar residues" evidence="1">
    <location>
        <begin position="583"/>
        <end position="594"/>
    </location>
</feature>
<feature type="region of interest" description="Disordered" evidence="1">
    <location>
        <begin position="90"/>
        <end position="421"/>
    </location>
</feature>
<dbReference type="OMA" id="NYLAQGH"/>
<dbReference type="KEGG" id="mgl:MGL_1629"/>
<dbReference type="Proteomes" id="UP000008837">
    <property type="component" value="Unassembled WGS sequence"/>
</dbReference>
<protein>
    <recommendedName>
        <fullName evidence="2">DNA replication checkpoint mediator MRC1 domain-containing protein</fullName>
    </recommendedName>
</protein>
<gene>
    <name evidence="3" type="ORF">MGL_1629</name>
</gene>
<feature type="region of interest" description="Disordered" evidence="1">
    <location>
        <begin position="16"/>
        <end position="78"/>
    </location>
</feature>
<feature type="compositionally biased region" description="Basic and acidic residues" evidence="1">
    <location>
        <begin position="485"/>
        <end position="496"/>
    </location>
</feature>
<feature type="region of interest" description="Disordered" evidence="1">
    <location>
        <begin position="1112"/>
        <end position="1140"/>
    </location>
</feature>
<feature type="region of interest" description="Disordered" evidence="1">
    <location>
        <begin position="754"/>
        <end position="885"/>
    </location>
</feature>
<feature type="compositionally biased region" description="Polar residues" evidence="1">
    <location>
        <begin position="114"/>
        <end position="123"/>
    </location>
</feature>
<evidence type="ECO:0000313" key="3">
    <source>
        <dbReference type="EMBL" id="EDP44232.1"/>
    </source>
</evidence>
<dbReference type="VEuPathDB" id="FungiDB:MGL_1629"/>
<dbReference type="InParanoid" id="A8PYB5"/>
<accession>A8PYB5</accession>
<feature type="compositionally biased region" description="Pro residues" evidence="1">
    <location>
        <begin position="541"/>
        <end position="556"/>
    </location>
</feature>
<dbReference type="Pfam" id="PF09444">
    <property type="entry name" value="MRC1"/>
    <property type="match status" value="1"/>
</dbReference>
<organism evidence="3 4">
    <name type="scientific">Malassezia globosa (strain ATCC MYA-4612 / CBS 7966)</name>
    <name type="common">Dandruff-associated fungus</name>
    <dbReference type="NCBI Taxonomy" id="425265"/>
    <lineage>
        <taxon>Eukaryota</taxon>
        <taxon>Fungi</taxon>
        <taxon>Dikarya</taxon>
        <taxon>Basidiomycota</taxon>
        <taxon>Ustilaginomycotina</taxon>
        <taxon>Malasseziomycetes</taxon>
        <taxon>Malasseziales</taxon>
        <taxon>Malasseziaceae</taxon>
        <taxon>Malassezia</taxon>
    </lineage>
</organism>
<dbReference type="AlphaFoldDB" id="A8PYB5"/>
<feature type="compositionally biased region" description="Acidic residues" evidence="1">
    <location>
        <begin position="811"/>
        <end position="822"/>
    </location>
</feature>
<feature type="compositionally biased region" description="Polar residues" evidence="1">
    <location>
        <begin position="194"/>
        <end position="204"/>
    </location>
</feature>
<comment type="caution">
    <text evidence="3">The sequence shown here is derived from an EMBL/GenBank/DDBJ whole genome shotgun (WGS) entry which is preliminary data.</text>
</comment>
<evidence type="ECO:0000313" key="4">
    <source>
        <dbReference type="Proteomes" id="UP000008837"/>
    </source>
</evidence>
<feature type="domain" description="DNA replication checkpoint mediator MRC1" evidence="2">
    <location>
        <begin position="802"/>
        <end position="974"/>
    </location>
</feature>
<feature type="region of interest" description="Disordered" evidence="1">
    <location>
        <begin position="485"/>
        <end position="598"/>
    </location>
</feature>